<comment type="catalytic activity">
    <reaction evidence="9 11">
        <text>4-(phosphooxy)-L-threonine + 2-oxoglutarate = (R)-3-hydroxy-2-oxo-4-phosphooxybutanoate + L-glutamate</text>
        <dbReference type="Rhea" id="RHEA:16573"/>
        <dbReference type="ChEBI" id="CHEBI:16810"/>
        <dbReference type="ChEBI" id="CHEBI:29985"/>
        <dbReference type="ChEBI" id="CHEBI:58452"/>
        <dbReference type="ChEBI" id="CHEBI:58538"/>
        <dbReference type="EC" id="2.6.1.52"/>
    </reaction>
</comment>
<sequence>MTKTVYNFNPGPAALPREVLEQARDELLDFAGTGMSVMEISHRSVEYERLNDESRERIRRLLGVPAGYEVLYLQGGASLQFAMVPLNLLVPGKVADYVSTGSWSNKAIKEARTVGEVRIAASTEQDGYRRVPDVGEIRPGPDAAYVHLTSNETIGGVQFHDFPDTGSVPLVADMSSDFMSRPVDVAKFALIYAGAQKNVGPAGVTIVIVREDIARESPKHLPAMLRYDTFLKSRSLYNTPPVFAIYMVNLVLQWIERQGGLEAVEKLNRRKADMLYGAIDRSGGFYRGLAERESRSTVNITFAVHDPALEKQFLKEAEQQGFVGLPGHREVGHVRVSAYNAVSEESCKALVEFMEDFQRRYG</sequence>
<evidence type="ECO:0000256" key="8">
    <source>
        <dbReference type="ARBA" id="ARBA00023299"/>
    </source>
</evidence>
<dbReference type="InterPro" id="IPR022278">
    <property type="entry name" value="Pser_aminoTfrase"/>
</dbReference>
<comment type="similarity">
    <text evidence="3 11">Belongs to the class-V pyridoxal-phosphate-dependent aminotransferase family. SerC subfamily.</text>
</comment>
<dbReference type="CDD" id="cd00611">
    <property type="entry name" value="PSAT_like"/>
    <property type="match status" value="1"/>
</dbReference>
<dbReference type="FunFam" id="3.90.1150.10:FF:000006">
    <property type="entry name" value="Phosphoserine aminotransferase"/>
    <property type="match status" value="1"/>
</dbReference>
<dbReference type="PANTHER" id="PTHR43247">
    <property type="entry name" value="PHOSPHOSERINE AMINOTRANSFERASE"/>
    <property type="match status" value="1"/>
</dbReference>
<comment type="function">
    <text evidence="1 11">Catalyzes the reversible conversion of 3-phosphohydroxypyruvate to phosphoserine and of 3-hydroxy-2-oxo-4-phosphonooxybutanoate to phosphohydroxythreonine.</text>
</comment>
<dbReference type="InterPro" id="IPR000192">
    <property type="entry name" value="Aminotrans_V_dom"/>
</dbReference>
<evidence type="ECO:0000256" key="3">
    <source>
        <dbReference type="ARBA" id="ARBA00006904"/>
    </source>
</evidence>
<evidence type="ECO:0000256" key="10">
    <source>
        <dbReference type="ARBA" id="ARBA00049007"/>
    </source>
</evidence>
<feature type="binding site" evidence="11">
    <location>
        <position position="103"/>
    </location>
    <ligand>
        <name>pyridoxal 5'-phosphate</name>
        <dbReference type="ChEBI" id="CHEBI:597326"/>
    </ligand>
</feature>
<dbReference type="EMBL" id="MOXJ01000024">
    <property type="protein sequence ID" value="PDO09918.1"/>
    <property type="molecule type" value="Genomic_DNA"/>
</dbReference>
<comment type="pathway">
    <text evidence="2 11">Amino-acid biosynthesis; L-serine biosynthesis; L-serine from 3-phospho-D-glycerate: step 2/3.</text>
</comment>
<comment type="cofactor">
    <cofactor evidence="11">
        <name>pyridoxal 5'-phosphate</name>
        <dbReference type="ChEBI" id="CHEBI:597326"/>
    </cofactor>
    <text evidence="11">Binds 1 pyridoxal phosphate per subunit.</text>
</comment>
<feature type="binding site" evidence="11">
    <location>
        <position position="196"/>
    </location>
    <ligand>
        <name>pyridoxal 5'-phosphate</name>
        <dbReference type="ChEBI" id="CHEBI:597326"/>
    </ligand>
</feature>
<dbReference type="InterPro" id="IPR015424">
    <property type="entry name" value="PyrdxlP-dep_Trfase"/>
</dbReference>
<reference evidence="13 14" key="1">
    <citation type="submission" date="2016-12" db="EMBL/GenBank/DDBJ databases">
        <title>Candidatus Reconcilibacillus cellulovorans genome.</title>
        <authorList>
            <person name="Kolinko S."/>
            <person name="Wu Y.-W."/>
            <person name="Tachea F."/>
            <person name="Denzel E."/>
            <person name="Hiras J."/>
            <person name="Baecker N."/>
            <person name="Chan L.J."/>
            <person name="Eichorst S.A."/>
            <person name="Frey D."/>
            <person name="Adams P.D."/>
            <person name="Pray T."/>
            <person name="Tanjore D."/>
            <person name="Petzold C.J."/>
            <person name="Gladden J.M."/>
            <person name="Simmons B.A."/>
            <person name="Singer S.W."/>
        </authorList>
    </citation>
    <scope>NUCLEOTIDE SEQUENCE [LARGE SCALE GENOMIC DNA]</scope>
    <source>
        <strain evidence="13">JTherm</strain>
    </source>
</reference>
<dbReference type="UniPathway" id="UPA00135">
    <property type="reaction ID" value="UER00197"/>
</dbReference>
<keyword evidence="6 11" id="KW-0808">Transferase</keyword>
<dbReference type="NCBIfam" id="NF003764">
    <property type="entry name" value="PRK05355.1"/>
    <property type="match status" value="1"/>
</dbReference>
<comment type="caution">
    <text evidence="11">Lacks conserved residue(s) required for the propagation of feature annotation.</text>
</comment>
<keyword evidence="8 11" id="KW-0718">Serine biosynthesis</keyword>
<dbReference type="Pfam" id="PF00266">
    <property type="entry name" value="Aminotran_5"/>
    <property type="match status" value="1"/>
</dbReference>
<evidence type="ECO:0000256" key="5">
    <source>
        <dbReference type="ARBA" id="ARBA00022605"/>
    </source>
</evidence>
<evidence type="ECO:0000259" key="12">
    <source>
        <dbReference type="Pfam" id="PF00266"/>
    </source>
</evidence>
<dbReference type="FunFam" id="3.40.640.10:FF:000010">
    <property type="entry name" value="Phosphoserine aminotransferase"/>
    <property type="match status" value="1"/>
</dbReference>
<dbReference type="GO" id="GO:0004648">
    <property type="term" value="F:O-phospho-L-serine:2-oxoglutarate aminotransferase activity"/>
    <property type="evidence" value="ECO:0007669"/>
    <property type="project" value="UniProtKB-UniRule"/>
</dbReference>
<feature type="binding site" evidence="11">
    <location>
        <begin position="238"/>
        <end position="239"/>
    </location>
    <ligand>
        <name>pyridoxal 5'-phosphate</name>
        <dbReference type="ChEBI" id="CHEBI:597326"/>
    </ligand>
</feature>
<dbReference type="HAMAP" id="MF_00160">
    <property type="entry name" value="SerC_aminotrans_5"/>
    <property type="match status" value="1"/>
</dbReference>
<feature type="domain" description="Aminotransferase class V" evidence="12">
    <location>
        <begin position="5"/>
        <end position="318"/>
    </location>
</feature>
<keyword evidence="4 11" id="KW-0032">Aminotransferase</keyword>
<dbReference type="GO" id="GO:0030170">
    <property type="term" value="F:pyridoxal phosphate binding"/>
    <property type="evidence" value="ECO:0007669"/>
    <property type="project" value="UniProtKB-UniRule"/>
</dbReference>
<dbReference type="Gene3D" id="3.90.1150.10">
    <property type="entry name" value="Aspartate Aminotransferase, domain 1"/>
    <property type="match status" value="1"/>
</dbReference>
<evidence type="ECO:0000256" key="1">
    <source>
        <dbReference type="ARBA" id="ARBA00003483"/>
    </source>
</evidence>
<comment type="catalytic activity">
    <reaction evidence="10 11">
        <text>O-phospho-L-serine + 2-oxoglutarate = 3-phosphooxypyruvate + L-glutamate</text>
        <dbReference type="Rhea" id="RHEA:14329"/>
        <dbReference type="ChEBI" id="CHEBI:16810"/>
        <dbReference type="ChEBI" id="CHEBI:18110"/>
        <dbReference type="ChEBI" id="CHEBI:29985"/>
        <dbReference type="ChEBI" id="CHEBI:57524"/>
        <dbReference type="EC" id="2.6.1.52"/>
    </reaction>
</comment>
<dbReference type="InterPro" id="IPR015422">
    <property type="entry name" value="PyrdxlP-dep_Trfase_small"/>
</dbReference>
<comment type="caution">
    <text evidence="13">The sequence shown here is derived from an EMBL/GenBank/DDBJ whole genome shotgun (WGS) entry which is preliminary data.</text>
</comment>
<evidence type="ECO:0000256" key="4">
    <source>
        <dbReference type="ARBA" id="ARBA00022576"/>
    </source>
</evidence>
<evidence type="ECO:0000256" key="11">
    <source>
        <dbReference type="HAMAP-Rule" id="MF_00160"/>
    </source>
</evidence>
<feature type="binding site" evidence="11">
    <location>
        <position position="153"/>
    </location>
    <ligand>
        <name>pyridoxal 5'-phosphate</name>
        <dbReference type="ChEBI" id="CHEBI:597326"/>
    </ligand>
</feature>
<dbReference type="InterPro" id="IPR015421">
    <property type="entry name" value="PyrdxlP-dep_Trfase_major"/>
</dbReference>
<protein>
    <recommendedName>
        <fullName evidence="11">Phosphoserine aminotransferase</fullName>
        <ecNumber evidence="11">2.6.1.52</ecNumber>
    </recommendedName>
    <alternativeName>
        <fullName evidence="11">Phosphohydroxythreonine aminotransferase</fullName>
        <shortName evidence="11">PSAT</shortName>
    </alternativeName>
</protein>
<evidence type="ECO:0000256" key="6">
    <source>
        <dbReference type="ARBA" id="ARBA00022679"/>
    </source>
</evidence>
<dbReference type="NCBIfam" id="TIGR01364">
    <property type="entry name" value="serC_1"/>
    <property type="match status" value="1"/>
</dbReference>
<comment type="subcellular location">
    <subcellularLocation>
        <location evidence="11">Cytoplasm</location>
    </subcellularLocation>
</comment>
<organism evidence="13 14">
    <name type="scientific">Candidatus Reconcilbacillus cellulovorans</name>
    <dbReference type="NCBI Taxonomy" id="1906605"/>
    <lineage>
        <taxon>Bacteria</taxon>
        <taxon>Bacillati</taxon>
        <taxon>Bacillota</taxon>
        <taxon>Bacilli</taxon>
        <taxon>Bacillales</taxon>
        <taxon>Paenibacillaceae</taxon>
        <taxon>Candidatus Reconcilbacillus</taxon>
    </lineage>
</organism>
<dbReference type="GO" id="GO:0006564">
    <property type="term" value="P:L-serine biosynthetic process"/>
    <property type="evidence" value="ECO:0007669"/>
    <property type="project" value="UniProtKB-UniRule"/>
</dbReference>
<evidence type="ECO:0000256" key="7">
    <source>
        <dbReference type="ARBA" id="ARBA00022898"/>
    </source>
</evidence>
<dbReference type="PANTHER" id="PTHR43247:SF1">
    <property type="entry name" value="PHOSPHOSERINE AMINOTRANSFERASE"/>
    <property type="match status" value="1"/>
</dbReference>
<dbReference type="AlphaFoldDB" id="A0A2A6DXW7"/>
<name>A0A2A6DXW7_9BACL</name>
<proteinExistence type="inferred from homology"/>
<dbReference type="SUPFAM" id="SSF53383">
    <property type="entry name" value="PLP-dependent transferases"/>
    <property type="match status" value="1"/>
</dbReference>
<dbReference type="GO" id="GO:0005737">
    <property type="term" value="C:cytoplasm"/>
    <property type="evidence" value="ECO:0007669"/>
    <property type="project" value="UniProtKB-SubCell"/>
</dbReference>
<keyword evidence="11" id="KW-0963">Cytoplasm</keyword>
<evidence type="ECO:0000256" key="9">
    <source>
        <dbReference type="ARBA" id="ARBA00047630"/>
    </source>
</evidence>
<feature type="binding site" evidence="11">
    <location>
        <position position="43"/>
    </location>
    <ligand>
        <name>L-glutamate</name>
        <dbReference type="ChEBI" id="CHEBI:29985"/>
    </ligand>
</feature>
<gene>
    <name evidence="11" type="primary">serC</name>
    <name evidence="13" type="ORF">BLM47_10015</name>
</gene>
<feature type="binding site" evidence="11">
    <location>
        <position position="173"/>
    </location>
    <ligand>
        <name>pyridoxal 5'-phosphate</name>
        <dbReference type="ChEBI" id="CHEBI:597326"/>
    </ligand>
</feature>
<keyword evidence="7 11" id="KW-0663">Pyridoxal phosphate</keyword>
<dbReference type="Gene3D" id="3.40.640.10">
    <property type="entry name" value="Type I PLP-dependent aspartate aminotransferase-like (Major domain)"/>
    <property type="match status" value="1"/>
</dbReference>
<comment type="subunit">
    <text evidence="11">Homodimer.</text>
</comment>
<dbReference type="EC" id="2.6.1.52" evidence="11"/>
<accession>A0A2A6DXW7</accession>
<evidence type="ECO:0000313" key="13">
    <source>
        <dbReference type="EMBL" id="PDO09918.1"/>
    </source>
</evidence>
<evidence type="ECO:0000256" key="2">
    <source>
        <dbReference type="ARBA" id="ARBA00005099"/>
    </source>
</evidence>
<evidence type="ECO:0000313" key="14">
    <source>
        <dbReference type="Proteomes" id="UP000243688"/>
    </source>
</evidence>
<keyword evidence="5 11" id="KW-0028">Amino-acid biosynthesis</keyword>
<feature type="modified residue" description="N6-(pyridoxal phosphate)lysine" evidence="11">
    <location>
        <position position="197"/>
    </location>
</feature>
<feature type="binding site" evidence="11">
    <location>
        <begin position="77"/>
        <end position="78"/>
    </location>
    <ligand>
        <name>pyridoxal 5'-phosphate</name>
        <dbReference type="ChEBI" id="CHEBI:597326"/>
    </ligand>
</feature>
<dbReference type="PIRSF" id="PIRSF000525">
    <property type="entry name" value="SerC"/>
    <property type="match status" value="1"/>
</dbReference>
<dbReference type="Proteomes" id="UP000243688">
    <property type="component" value="Unassembled WGS sequence"/>
</dbReference>